<evidence type="ECO:0000313" key="1">
    <source>
        <dbReference type="EMBL" id="MFC6389900.1"/>
    </source>
</evidence>
<keyword evidence="2" id="KW-1185">Reference proteome</keyword>
<name>A0ABW1WRU9_9HYPH</name>
<organism evidence="1 2">
    <name type="scientific">Methylorubrum zatmanii</name>
    <dbReference type="NCBI Taxonomy" id="29429"/>
    <lineage>
        <taxon>Bacteria</taxon>
        <taxon>Pseudomonadati</taxon>
        <taxon>Pseudomonadota</taxon>
        <taxon>Alphaproteobacteria</taxon>
        <taxon>Hyphomicrobiales</taxon>
        <taxon>Methylobacteriaceae</taxon>
        <taxon>Methylorubrum</taxon>
    </lineage>
</organism>
<gene>
    <name evidence="1" type="ORF">ACFQDP_11240</name>
</gene>
<accession>A0ABW1WRU9</accession>
<dbReference type="Proteomes" id="UP001596237">
    <property type="component" value="Unassembled WGS sequence"/>
</dbReference>
<dbReference type="RefSeq" id="WP_192285492.1">
    <property type="nucleotide sequence ID" value="NZ_JBHSTT010000037.1"/>
</dbReference>
<protein>
    <submittedName>
        <fullName evidence="1">DUF6551 family protein</fullName>
    </submittedName>
</protein>
<dbReference type="EMBL" id="JBHSTT010000037">
    <property type="protein sequence ID" value="MFC6389900.1"/>
    <property type="molecule type" value="Genomic_DNA"/>
</dbReference>
<reference evidence="2" key="1">
    <citation type="journal article" date="2019" name="Int. J. Syst. Evol. Microbiol.">
        <title>The Global Catalogue of Microorganisms (GCM) 10K type strain sequencing project: providing services to taxonomists for standard genome sequencing and annotation.</title>
        <authorList>
            <consortium name="The Broad Institute Genomics Platform"/>
            <consortium name="The Broad Institute Genome Sequencing Center for Infectious Disease"/>
            <person name="Wu L."/>
            <person name="Ma J."/>
        </authorList>
    </citation>
    <scope>NUCLEOTIDE SEQUENCE [LARGE SCALE GENOMIC DNA]</scope>
    <source>
        <strain evidence="2">CCUG 36916</strain>
    </source>
</reference>
<sequence length="329" mass="35586">MKRAVVALDLPGVAPGLPPTAKPEIVWVKPGELLIDATYQRDLSEQSIRLIRRIVEGWDWRRFKPPVTARTEQGLEVIDGQHTAIAAQTHGGIGEIPVVVVQAEAQVDRAQAFIGHNRDRLAITAVQMHAAAVAAGDEDALRVARICEAADLTVLRIPPAGGVYKLRTTIAVAAVRALVAAEKEADATWILRSLADANLAPVTAAHIRALQHLVTAEEFAEVDRDALIRAIQLAPGKLAEQEAKEHAAVHRVPVWRGLAAVWFKAARKLGRRATARTEEPTRMPAAGLVDVPAWVPDELVEQFCNIAAAEGEEIAAAKVRKLKREGQPV</sequence>
<proteinExistence type="predicted"/>
<comment type="caution">
    <text evidence="1">The sequence shown here is derived from an EMBL/GenBank/DDBJ whole genome shotgun (WGS) entry which is preliminary data.</text>
</comment>
<evidence type="ECO:0000313" key="2">
    <source>
        <dbReference type="Proteomes" id="UP001596237"/>
    </source>
</evidence>